<evidence type="ECO:0000259" key="2">
    <source>
        <dbReference type="Pfam" id="PF13968"/>
    </source>
</evidence>
<keyword evidence="1" id="KW-0812">Transmembrane</keyword>
<protein>
    <recommendedName>
        <fullName evidence="2">DUF4220 domain-containing protein</fullName>
    </recommendedName>
</protein>
<reference evidence="3 4" key="1">
    <citation type="submission" date="2016-09" db="EMBL/GenBank/DDBJ databases">
        <title>The draft genome of Dichanthelium oligosanthes: A C3 panicoid grass species.</title>
        <authorList>
            <person name="Studer A.J."/>
            <person name="Schnable J.C."/>
            <person name="Brutnell T.P."/>
        </authorList>
    </citation>
    <scope>NUCLEOTIDE SEQUENCE [LARGE SCALE GENOMIC DNA]</scope>
    <source>
        <strain evidence="4">cv. Kellogg 1175</strain>
        <tissue evidence="3">Leaf</tissue>
    </source>
</reference>
<keyword evidence="1" id="KW-0472">Membrane</keyword>
<name>A0A1E5VI41_9POAL</name>
<dbReference type="PANTHER" id="PTHR31325">
    <property type="entry name" value="OS01G0798800 PROTEIN-RELATED"/>
    <property type="match status" value="1"/>
</dbReference>
<keyword evidence="1" id="KW-1133">Transmembrane helix</keyword>
<feature type="transmembrane region" description="Helical" evidence="1">
    <location>
        <begin position="46"/>
        <end position="67"/>
    </location>
</feature>
<feature type="transmembrane region" description="Helical" evidence="1">
    <location>
        <begin position="79"/>
        <end position="97"/>
    </location>
</feature>
<dbReference type="AlphaFoldDB" id="A0A1E5VI41"/>
<feature type="domain" description="DUF4220" evidence="2">
    <location>
        <begin position="48"/>
        <end position="378"/>
    </location>
</feature>
<feature type="transmembrane region" description="Helical" evidence="1">
    <location>
        <begin position="303"/>
        <end position="322"/>
    </location>
</feature>
<accession>A0A1E5VI41</accession>
<gene>
    <name evidence="3" type="ORF">BAE44_0014198</name>
</gene>
<evidence type="ECO:0000313" key="4">
    <source>
        <dbReference type="Proteomes" id="UP000095767"/>
    </source>
</evidence>
<evidence type="ECO:0000313" key="3">
    <source>
        <dbReference type="EMBL" id="OEL24782.1"/>
    </source>
</evidence>
<proteinExistence type="predicted"/>
<dbReference type="STRING" id="888268.A0A1E5VI41"/>
<organism evidence="3 4">
    <name type="scientific">Dichanthelium oligosanthes</name>
    <dbReference type="NCBI Taxonomy" id="888268"/>
    <lineage>
        <taxon>Eukaryota</taxon>
        <taxon>Viridiplantae</taxon>
        <taxon>Streptophyta</taxon>
        <taxon>Embryophyta</taxon>
        <taxon>Tracheophyta</taxon>
        <taxon>Spermatophyta</taxon>
        <taxon>Magnoliopsida</taxon>
        <taxon>Liliopsida</taxon>
        <taxon>Poales</taxon>
        <taxon>Poaceae</taxon>
        <taxon>PACMAD clade</taxon>
        <taxon>Panicoideae</taxon>
        <taxon>Panicodae</taxon>
        <taxon>Paniceae</taxon>
        <taxon>Dichantheliinae</taxon>
        <taxon>Dichanthelium</taxon>
    </lineage>
</organism>
<dbReference type="EMBL" id="LWDX02038929">
    <property type="protein sequence ID" value="OEL24782.1"/>
    <property type="molecule type" value="Genomic_DNA"/>
</dbReference>
<comment type="caution">
    <text evidence="3">The sequence shown here is derived from an EMBL/GenBank/DDBJ whole genome shotgun (WGS) entry which is preliminary data.</text>
</comment>
<feature type="transmembrane region" description="Helical" evidence="1">
    <location>
        <begin position="14"/>
        <end position="34"/>
    </location>
</feature>
<feature type="transmembrane region" description="Helical" evidence="1">
    <location>
        <begin position="134"/>
        <end position="152"/>
    </location>
</feature>
<dbReference type="Pfam" id="PF04578">
    <property type="entry name" value="DUF594"/>
    <property type="match status" value="1"/>
</dbReference>
<dbReference type="InterPro" id="IPR007658">
    <property type="entry name" value="DUF594"/>
</dbReference>
<evidence type="ECO:0000256" key="1">
    <source>
        <dbReference type="SAM" id="Phobius"/>
    </source>
</evidence>
<dbReference type="Proteomes" id="UP000095767">
    <property type="component" value="Unassembled WGS sequence"/>
</dbReference>
<sequence length="685" mass="77581">MAGGPVYFWEQWDIQILVVLSFTLQVILLLFAGIRRREGSGLFRTLLWLAYLMADYTAIYALGHMSISSRSGRHQIMPFWAPFLLLHLGGPDTITAYAFQDNQLWLRHLLTLVVQVIGAAYVFFQFIAVGRNPSTLLAAAALMFISGCLKYGERTWALKCGGTDSIASSQYKHESNKLSLGYAAYADTDDGRGPYHGRREGRKRLDAEEVLLGAHYLLHFCKGLLADRPVMYEFEYQVVRKGIQLNGDMYLYELVGMQLSLMYDILYTKTAVIHTWYGLCIRIISPLSAVAAFLLFQLSGKDAYSRVDIIVTYVLLVGALVLEMASSLRAAGSSWACASFHARGWHRLCSAVMRIRRLLKAGERRACLDSLGQYNLLDVCTDAKDDLRGRIAKMIGLEDWWRKLHYSSTVPISDGIKTLVLGEIRRRGLLDRKHTRGKWILKERGMYEDLTRVADDTEVDRSIIVWHVATDLYLSMCPEEEEEEAATTDGTIRDEIRVLSNYMLFLLVMHPYLLPGVVRSGRYKENYKYFNMLWWGLMGSTKEDTLKSSRSTIVKKIGEWQLPADTRHKYVSGVGVERHDDAAAYVDGSWLAGMLLGNRWRLPVADMLRVIAGVWVEMLCYAGYHCGVESHAKKLSTGADFINAIWLLMEHAEKYDRSEISPETLAALAELRANRTGSSNEQNDV</sequence>
<dbReference type="Pfam" id="PF13968">
    <property type="entry name" value="DUF4220"/>
    <property type="match status" value="1"/>
</dbReference>
<feature type="transmembrane region" description="Helical" evidence="1">
    <location>
        <begin position="109"/>
        <end position="128"/>
    </location>
</feature>
<feature type="transmembrane region" description="Helical" evidence="1">
    <location>
        <begin position="274"/>
        <end position="296"/>
    </location>
</feature>
<keyword evidence="4" id="KW-1185">Reference proteome</keyword>
<dbReference type="OrthoDB" id="1689146at2759"/>
<dbReference type="InterPro" id="IPR025315">
    <property type="entry name" value="DUF4220"/>
</dbReference>